<evidence type="ECO:0000259" key="4">
    <source>
        <dbReference type="Pfam" id="PF17676"/>
    </source>
</evidence>
<feature type="non-terminal residue" evidence="5">
    <location>
        <position position="1"/>
    </location>
</feature>
<dbReference type="PANTHER" id="PTHR30237:SF2">
    <property type="entry name" value="MUREIN TETRAPEPTIDE CARBOXYPEPTIDASE"/>
    <property type="match status" value="1"/>
</dbReference>
<feature type="domain" description="LD-carboxypeptidase C-terminal" evidence="4">
    <location>
        <begin position="40"/>
        <end position="110"/>
    </location>
</feature>
<evidence type="ECO:0000256" key="3">
    <source>
        <dbReference type="ARBA" id="ARBA00022825"/>
    </source>
</evidence>
<keyword evidence="1" id="KW-0121">Carboxypeptidase</keyword>
<dbReference type="GO" id="GO:0008236">
    <property type="term" value="F:serine-type peptidase activity"/>
    <property type="evidence" value="ECO:0007669"/>
    <property type="project" value="UniProtKB-KW"/>
</dbReference>
<keyword evidence="3" id="KW-0378">Hydrolase</keyword>
<name>A0A2M6WZT7_9BACT</name>
<dbReference type="Proteomes" id="UP000230731">
    <property type="component" value="Unassembled WGS sequence"/>
</dbReference>
<protein>
    <recommendedName>
        <fullName evidence="4">LD-carboxypeptidase C-terminal domain-containing protein</fullName>
    </recommendedName>
</protein>
<dbReference type="SUPFAM" id="SSF141986">
    <property type="entry name" value="LD-carboxypeptidase A C-terminal domain-like"/>
    <property type="match status" value="1"/>
</dbReference>
<keyword evidence="2" id="KW-0645">Protease</keyword>
<evidence type="ECO:0000313" key="6">
    <source>
        <dbReference type="Proteomes" id="UP000230731"/>
    </source>
</evidence>
<comment type="caution">
    <text evidence="5">The sequence shown here is derived from an EMBL/GenBank/DDBJ whole genome shotgun (WGS) entry which is preliminary data.</text>
</comment>
<organism evidence="5 6">
    <name type="scientific">Candidatus Andersenbacteria bacterium CG10_big_fil_rev_8_21_14_0_10_54_11</name>
    <dbReference type="NCBI Taxonomy" id="1974485"/>
    <lineage>
        <taxon>Bacteria</taxon>
        <taxon>Candidatus Anderseniibacteriota</taxon>
    </lineage>
</organism>
<keyword evidence="3" id="KW-0720">Serine protease</keyword>
<reference evidence="6" key="1">
    <citation type="submission" date="2017-09" db="EMBL/GenBank/DDBJ databases">
        <title>Depth-based differentiation of microbial function through sediment-hosted aquifers and enrichment of novel symbionts in the deep terrestrial subsurface.</title>
        <authorList>
            <person name="Probst A.J."/>
            <person name="Ladd B."/>
            <person name="Jarett J.K."/>
            <person name="Geller-Mcgrath D.E."/>
            <person name="Sieber C.M.K."/>
            <person name="Emerson J.B."/>
            <person name="Anantharaman K."/>
            <person name="Thomas B.C."/>
            <person name="Malmstrom R."/>
            <person name="Stieglmeier M."/>
            <person name="Klingl A."/>
            <person name="Woyke T."/>
            <person name="Ryan C.M."/>
            <person name="Banfield J.F."/>
        </authorList>
    </citation>
    <scope>NUCLEOTIDE SEQUENCE [LARGE SCALE GENOMIC DNA]</scope>
</reference>
<dbReference type="AlphaFoldDB" id="A0A2M6WZT7"/>
<dbReference type="GO" id="GO:0006508">
    <property type="term" value="P:proteolysis"/>
    <property type="evidence" value="ECO:0007669"/>
    <property type="project" value="UniProtKB-KW"/>
</dbReference>
<evidence type="ECO:0000256" key="1">
    <source>
        <dbReference type="ARBA" id="ARBA00022645"/>
    </source>
</evidence>
<dbReference type="InterPro" id="IPR003507">
    <property type="entry name" value="S66_fam"/>
</dbReference>
<evidence type="ECO:0000313" key="5">
    <source>
        <dbReference type="EMBL" id="PIT98323.1"/>
    </source>
</evidence>
<sequence>EAAWFSGHMGAVRANPQWQDLRHSEHRYGCWKTTRPGTAEGRLICGNFRSFVQLFDTERELRLPGAILCLETYKLPKKEIHKGLMQLKLRGILDSITGMIIGYCCGCDDAACAAMSNRLPTACVRQRPGILCRSYKWERSATGLKIACSRWGRGRGWMLTA</sequence>
<dbReference type="InterPro" id="IPR040921">
    <property type="entry name" value="Peptidase_S66C"/>
</dbReference>
<gene>
    <name evidence="5" type="ORF">COT71_01260</name>
</gene>
<dbReference type="GO" id="GO:0004180">
    <property type="term" value="F:carboxypeptidase activity"/>
    <property type="evidence" value="ECO:0007669"/>
    <property type="project" value="UniProtKB-KW"/>
</dbReference>
<evidence type="ECO:0000256" key="2">
    <source>
        <dbReference type="ARBA" id="ARBA00022670"/>
    </source>
</evidence>
<dbReference type="EMBL" id="PEZP01000015">
    <property type="protein sequence ID" value="PIT98323.1"/>
    <property type="molecule type" value="Genomic_DNA"/>
</dbReference>
<dbReference type="Pfam" id="PF17676">
    <property type="entry name" value="Peptidase_S66C"/>
    <property type="match status" value="1"/>
</dbReference>
<dbReference type="PANTHER" id="PTHR30237">
    <property type="entry name" value="MURAMOYLTETRAPEPTIDE CARBOXYPEPTIDASE"/>
    <property type="match status" value="1"/>
</dbReference>
<dbReference type="InterPro" id="IPR027461">
    <property type="entry name" value="Carboxypeptidase_A_C_sf"/>
</dbReference>
<proteinExistence type="predicted"/>
<accession>A0A2M6WZT7</accession>
<dbReference type="Gene3D" id="3.50.30.60">
    <property type="entry name" value="LD-carboxypeptidase A C-terminal domain-like"/>
    <property type="match status" value="1"/>
</dbReference>